<evidence type="ECO:0000313" key="1">
    <source>
        <dbReference type="EMBL" id="GGJ89013.1"/>
    </source>
</evidence>
<accession>A0A917UW44</accession>
<keyword evidence="2" id="KW-1185">Reference proteome</keyword>
<dbReference type="Proteomes" id="UP000636956">
    <property type="component" value="Unassembled WGS sequence"/>
</dbReference>
<organism evidence="1 2">
    <name type="scientific">Agromyces bauzanensis</name>
    <dbReference type="NCBI Taxonomy" id="1308924"/>
    <lineage>
        <taxon>Bacteria</taxon>
        <taxon>Bacillati</taxon>
        <taxon>Actinomycetota</taxon>
        <taxon>Actinomycetes</taxon>
        <taxon>Micrococcales</taxon>
        <taxon>Microbacteriaceae</taxon>
        <taxon>Agromyces</taxon>
    </lineage>
</organism>
<proteinExistence type="predicted"/>
<protein>
    <submittedName>
        <fullName evidence="1">Uncharacterized protein</fullName>
    </submittedName>
</protein>
<dbReference type="AlphaFoldDB" id="A0A917UW44"/>
<comment type="caution">
    <text evidence="1">The sequence shown here is derived from an EMBL/GenBank/DDBJ whole genome shotgun (WGS) entry which is preliminary data.</text>
</comment>
<reference evidence="1" key="2">
    <citation type="submission" date="2020-09" db="EMBL/GenBank/DDBJ databases">
        <authorList>
            <person name="Sun Q."/>
            <person name="Zhou Y."/>
        </authorList>
    </citation>
    <scope>NUCLEOTIDE SEQUENCE</scope>
    <source>
        <strain evidence="1">CGMCC 1.8984</strain>
    </source>
</reference>
<sequence>MTSDRDIARWWLHSQLLASPRAGAEQVVSSLPAVQAENASQSAGAVATRTTTPRQEDLAAAIASDRVLRTHALRPTWHRFLW</sequence>
<reference evidence="1" key="1">
    <citation type="journal article" date="2014" name="Int. J. Syst. Evol. Microbiol.">
        <title>Complete genome sequence of Corynebacterium casei LMG S-19264T (=DSM 44701T), isolated from a smear-ripened cheese.</title>
        <authorList>
            <consortium name="US DOE Joint Genome Institute (JGI-PGF)"/>
            <person name="Walter F."/>
            <person name="Albersmeier A."/>
            <person name="Kalinowski J."/>
            <person name="Ruckert C."/>
        </authorList>
    </citation>
    <scope>NUCLEOTIDE SEQUENCE</scope>
    <source>
        <strain evidence="1">CGMCC 1.8984</strain>
    </source>
</reference>
<dbReference type="PANTHER" id="PTHR38479:SF2">
    <property type="entry name" value="WINGED HELIX DNA-BINDING DOMAIN-CONTAINING PROTEIN"/>
    <property type="match status" value="1"/>
</dbReference>
<dbReference type="EMBL" id="BMMD01000019">
    <property type="protein sequence ID" value="GGJ89013.1"/>
    <property type="molecule type" value="Genomic_DNA"/>
</dbReference>
<dbReference type="RefSeq" id="WP_188744172.1">
    <property type="nucleotide sequence ID" value="NZ_BAABFW010000005.1"/>
</dbReference>
<evidence type="ECO:0000313" key="2">
    <source>
        <dbReference type="Proteomes" id="UP000636956"/>
    </source>
</evidence>
<gene>
    <name evidence="1" type="ORF">GCM10011372_29490</name>
</gene>
<name>A0A917UW44_9MICO</name>
<dbReference type="PANTHER" id="PTHR38479">
    <property type="entry name" value="LMO0824 PROTEIN"/>
    <property type="match status" value="1"/>
</dbReference>